<feature type="compositionally biased region" description="Basic and acidic residues" evidence="7">
    <location>
        <begin position="140"/>
        <end position="161"/>
    </location>
</feature>
<reference evidence="8" key="2">
    <citation type="submission" date="2019-06" db="EMBL/GenBank/DDBJ databases">
        <title>Genomics analysis of Aphanomyces spp. identifies a new class of oomycete effector associated with host adaptation.</title>
        <authorList>
            <person name="Gaulin E."/>
        </authorList>
    </citation>
    <scope>NUCLEOTIDE SEQUENCE</scope>
    <source>
        <strain evidence="8">CBS 578.67</strain>
    </source>
</reference>
<evidence type="ECO:0000313" key="9">
    <source>
        <dbReference type="EMBL" id="VFT81086.1"/>
    </source>
</evidence>
<dbReference type="GO" id="GO:0005730">
    <property type="term" value="C:nucleolus"/>
    <property type="evidence" value="ECO:0007669"/>
    <property type="project" value="UniProtKB-SubCell"/>
</dbReference>
<dbReference type="GO" id="GO:0000462">
    <property type="term" value="P:maturation of SSU-rRNA from tricistronic rRNA transcript (SSU-rRNA, 5.8S rRNA, LSU-rRNA)"/>
    <property type="evidence" value="ECO:0007669"/>
    <property type="project" value="TreeGrafter"/>
</dbReference>
<name>A0A485KBL2_9STRA</name>
<evidence type="ECO:0000256" key="6">
    <source>
        <dbReference type="RuleBase" id="RU368027"/>
    </source>
</evidence>
<evidence type="ECO:0000256" key="4">
    <source>
        <dbReference type="ARBA" id="ARBA00022552"/>
    </source>
</evidence>
<comment type="similarity">
    <text evidence="2 6">Belongs to the RRP36 family.</text>
</comment>
<dbReference type="PANTHER" id="PTHR21738">
    <property type="entry name" value="RIBOSOMAL RNA PROCESSING PROTEIN 36 HOMOLOG"/>
    <property type="match status" value="1"/>
</dbReference>
<dbReference type="Pfam" id="PF06102">
    <property type="entry name" value="RRP36"/>
    <property type="match status" value="1"/>
</dbReference>
<evidence type="ECO:0000256" key="1">
    <source>
        <dbReference type="ARBA" id="ARBA00004604"/>
    </source>
</evidence>
<sequence length="236" mass="27712">MVRKFSGRDEDVRDLTLAERLHLKKNGFAQAPKASVESDSDEDDNDNEGDDGGGGDDDEPTTKRANKNRPREMTSKRPVGRFREVMQVRKLKTRDPRFDNASGKLNDDLFKKSYAFLDEYKKDELEEVKKQLKHAKSKTRRSDLQQELSSRKQELAENKRAERIRDATLKRKREEREAVEKGKGAFYLKRKDKKQLELKAKFDELQESGRLSKFMAKRRKKNANKDHRWLPTQRKT</sequence>
<comment type="subcellular location">
    <subcellularLocation>
        <location evidence="1 6">Nucleus</location>
        <location evidence="1 6">Nucleolus</location>
    </subcellularLocation>
</comment>
<keyword evidence="5 6" id="KW-0539">Nucleus</keyword>
<feature type="region of interest" description="Disordered" evidence="7">
    <location>
        <begin position="21"/>
        <end position="104"/>
    </location>
</feature>
<feature type="region of interest" description="Disordered" evidence="7">
    <location>
        <begin position="132"/>
        <end position="161"/>
    </location>
</feature>
<feature type="compositionally biased region" description="Acidic residues" evidence="7">
    <location>
        <begin position="38"/>
        <end position="59"/>
    </location>
</feature>
<comment type="function">
    <text evidence="6">Component of the 90S pre-ribosome involved in the maturation of rRNAs. Required for early cleavages of the pre-RNAs in the 40S ribosomal subunit maturation pathway.</text>
</comment>
<accession>A0A485KBL2</accession>
<keyword evidence="6" id="KW-0687">Ribonucleoprotein</keyword>
<evidence type="ECO:0000256" key="3">
    <source>
        <dbReference type="ARBA" id="ARBA00022517"/>
    </source>
</evidence>
<dbReference type="PANTHER" id="PTHR21738:SF0">
    <property type="entry name" value="RIBOSOMAL RNA PROCESSING PROTEIN 36 HOMOLOG"/>
    <property type="match status" value="1"/>
</dbReference>
<feature type="compositionally biased region" description="Basic and acidic residues" evidence="7">
    <location>
        <begin position="69"/>
        <end position="98"/>
    </location>
</feature>
<protein>
    <recommendedName>
        <fullName evidence="6">rRNA biogenesis protein RRP36</fullName>
    </recommendedName>
</protein>
<dbReference type="InterPro" id="IPR009292">
    <property type="entry name" value="RRP36"/>
</dbReference>
<gene>
    <name evidence="9" type="primary">Aste57867_3949</name>
    <name evidence="8" type="ORF">As57867_003938</name>
    <name evidence="9" type="ORF">ASTE57867_3949</name>
</gene>
<dbReference type="AlphaFoldDB" id="A0A485KBL2"/>
<dbReference type="OrthoDB" id="448446at2759"/>
<dbReference type="EMBL" id="CAADRA010000845">
    <property type="protein sequence ID" value="VFT81086.1"/>
    <property type="molecule type" value="Genomic_DNA"/>
</dbReference>
<evidence type="ECO:0000313" key="10">
    <source>
        <dbReference type="Proteomes" id="UP000332933"/>
    </source>
</evidence>
<feature type="region of interest" description="Disordered" evidence="7">
    <location>
        <begin position="215"/>
        <end position="236"/>
    </location>
</feature>
<comment type="subunit">
    <text evidence="6">Associates with 90S and pre-40S pre-ribosomal particles.</text>
</comment>
<keyword evidence="4 6" id="KW-0698">rRNA processing</keyword>
<dbReference type="EMBL" id="VJMH01000845">
    <property type="protein sequence ID" value="KAF0714234.1"/>
    <property type="molecule type" value="Genomic_DNA"/>
</dbReference>
<keyword evidence="3 6" id="KW-0690">Ribosome biogenesis</keyword>
<organism evidence="9 10">
    <name type="scientific">Aphanomyces stellatus</name>
    <dbReference type="NCBI Taxonomy" id="120398"/>
    <lineage>
        <taxon>Eukaryota</taxon>
        <taxon>Sar</taxon>
        <taxon>Stramenopiles</taxon>
        <taxon>Oomycota</taxon>
        <taxon>Saprolegniomycetes</taxon>
        <taxon>Saprolegniales</taxon>
        <taxon>Verrucalvaceae</taxon>
        <taxon>Aphanomyces</taxon>
    </lineage>
</organism>
<evidence type="ECO:0000256" key="5">
    <source>
        <dbReference type="ARBA" id="ARBA00023242"/>
    </source>
</evidence>
<dbReference type="GO" id="GO:0030686">
    <property type="term" value="C:90S preribosome"/>
    <property type="evidence" value="ECO:0007669"/>
    <property type="project" value="TreeGrafter"/>
</dbReference>
<evidence type="ECO:0000256" key="7">
    <source>
        <dbReference type="SAM" id="MobiDB-lite"/>
    </source>
</evidence>
<evidence type="ECO:0000313" key="8">
    <source>
        <dbReference type="EMBL" id="KAF0714234.1"/>
    </source>
</evidence>
<keyword evidence="10" id="KW-1185">Reference proteome</keyword>
<reference evidence="9 10" key="1">
    <citation type="submission" date="2019-03" db="EMBL/GenBank/DDBJ databases">
        <authorList>
            <person name="Gaulin E."/>
            <person name="Dumas B."/>
        </authorList>
    </citation>
    <scope>NUCLEOTIDE SEQUENCE [LARGE SCALE GENOMIC DNA]</scope>
    <source>
        <strain evidence="9">CBS 568.67</strain>
    </source>
</reference>
<evidence type="ECO:0000256" key="2">
    <source>
        <dbReference type="ARBA" id="ARBA00009418"/>
    </source>
</evidence>
<proteinExistence type="inferred from homology"/>
<dbReference type="Proteomes" id="UP000332933">
    <property type="component" value="Unassembled WGS sequence"/>
</dbReference>